<dbReference type="AlphaFoldDB" id="A0AAD8HM97"/>
<reference evidence="1" key="2">
    <citation type="submission" date="2023-05" db="EMBL/GenBank/DDBJ databases">
        <authorList>
            <person name="Schelkunov M.I."/>
        </authorList>
    </citation>
    <scope>NUCLEOTIDE SEQUENCE</scope>
    <source>
        <strain evidence="1">Hsosn_3</strain>
        <tissue evidence="1">Leaf</tissue>
    </source>
</reference>
<proteinExistence type="predicted"/>
<comment type="caution">
    <text evidence="1">The sequence shown here is derived from an EMBL/GenBank/DDBJ whole genome shotgun (WGS) entry which is preliminary data.</text>
</comment>
<sequence length="127" mass="14799">MILIIRRRRLKDKYMATQEKKRGRTLFSFYKPSESTPAPASEVQTPSNVNIGENSSAVKITDNQCEQPIFKSQRIEIDLNTLERDPGIRKPIWQYDVNQRDAIRRAYIKMGSYQPKLAEYPKTKYGS</sequence>
<name>A0AAD8HM97_9APIA</name>
<dbReference type="Proteomes" id="UP001237642">
    <property type="component" value="Unassembled WGS sequence"/>
</dbReference>
<keyword evidence="2" id="KW-1185">Reference proteome</keyword>
<reference evidence="1" key="1">
    <citation type="submission" date="2023-02" db="EMBL/GenBank/DDBJ databases">
        <title>Genome of toxic invasive species Heracleum sosnowskyi carries increased number of genes despite the absence of recent whole-genome duplications.</title>
        <authorList>
            <person name="Schelkunov M."/>
            <person name="Shtratnikova V."/>
            <person name="Makarenko M."/>
            <person name="Klepikova A."/>
            <person name="Omelchenko D."/>
            <person name="Novikova G."/>
            <person name="Obukhova E."/>
            <person name="Bogdanov V."/>
            <person name="Penin A."/>
            <person name="Logacheva M."/>
        </authorList>
    </citation>
    <scope>NUCLEOTIDE SEQUENCE</scope>
    <source>
        <strain evidence="1">Hsosn_3</strain>
        <tissue evidence="1">Leaf</tissue>
    </source>
</reference>
<evidence type="ECO:0000313" key="1">
    <source>
        <dbReference type="EMBL" id="KAK1368787.1"/>
    </source>
</evidence>
<protein>
    <submittedName>
        <fullName evidence="1">Uncharacterized protein</fullName>
    </submittedName>
</protein>
<accession>A0AAD8HM97</accession>
<evidence type="ECO:0000313" key="2">
    <source>
        <dbReference type="Proteomes" id="UP001237642"/>
    </source>
</evidence>
<gene>
    <name evidence="1" type="ORF">POM88_034879</name>
</gene>
<organism evidence="1 2">
    <name type="scientific">Heracleum sosnowskyi</name>
    <dbReference type="NCBI Taxonomy" id="360622"/>
    <lineage>
        <taxon>Eukaryota</taxon>
        <taxon>Viridiplantae</taxon>
        <taxon>Streptophyta</taxon>
        <taxon>Embryophyta</taxon>
        <taxon>Tracheophyta</taxon>
        <taxon>Spermatophyta</taxon>
        <taxon>Magnoliopsida</taxon>
        <taxon>eudicotyledons</taxon>
        <taxon>Gunneridae</taxon>
        <taxon>Pentapetalae</taxon>
        <taxon>asterids</taxon>
        <taxon>campanulids</taxon>
        <taxon>Apiales</taxon>
        <taxon>Apiaceae</taxon>
        <taxon>Apioideae</taxon>
        <taxon>apioid superclade</taxon>
        <taxon>Tordylieae</taxon>
        <taxon>Tordyliinae</taxon>
        <taxon>Heracleum</taxon>
    </lineage>
</organism>
<dbReference type="EMBL" id="JAUIZM010000008">
    <property type="protein sequence ID" value="KAK1368787.1"/>
    <property type="molecule type" value="Genomic_DNA"/>
</dbReference>